<dbReference type="WBParaSite" id="ASIM_0001629501-mRNA-1">
    <property type="protein sequence ID" value="ASIM_0001629501-mRNA-1"/>
    <property type="gene ID" value="ASIM_0001629501"/>
</dbReference>
<feature type="domain" description="Band 7" evidence="6">
    <location>
        <begin position="11"/>
        <end position="185"/>
    </location>
</feature>
<dbReference type="InterPro" id="IPR027705">
    <property type="entry name" value="Flotillin_fam"/>
</dbReference>
<dbReference type="OrthoDB" id="6080404at2759"/>
<dbReference type="GO" id="GO:0016600">
    <property type="term" value="C:flotillin complex"/>
    <property type="evidence" value="ECO:0007669"/>
    <property type="project" value="TreeGrafter"/>
</dbReference>
<keyword evidence="5" id="KW-0175">Coiled coil</keyword>
<dbReference type="GO" id="GO:0002020">
    <property type="term" value="F:protease binding"/>
    <property type="evidence" value="ECO:0007669"/>
    <property type="project" value="TreeGrafter"/>
</dbReference>
<reference evidence="9" key="1">
    <citation type="submission" date="2017-02" db="UniProtKB">
        <authorList>
            <consortium name="WormBaseParasite"/>
        </authorList>
    </citation>
    <scope>IDENTIFICATION</scope>
</reference>
<feature type="coiled-coil region" evidence="5">
    <location>
        <begin position="193"/>
        <end position="236"/>
    </location>
</feature>
<dbReference type="InterPro" id="IPR036013">
    <property type="entry name" value="Band_7/SPFH_dom_sf"/>
</dbReference>
<organism evidence="9">
    <name type="scientific">Anisakis simplex</name>
    <name type="common">Herring worm</name>
    <dbReference type="NCBI Taxonomy" id="6269"/>
    <lineage>
        <taxon>Eukaryota</taxon>
        <taxon>Metazoa</taxon>
        <taxon>Ecdysozoa</taxon>
        <taxon>Nematoda</taxon>
        <taxon>Chromadorea</taxon>
        <taxon>Rhabditida</taxon>
        <taxon>Spirurina</taxon>
        <taxon>Ascaridomorpha</taxon>
        <taxon>Ascaridoidea</taxon>
        <taxon>Anisakidae</taxon>
        <taxon>Anisakis</taxon>
        <taxon>Anisakis simplex complex</taxon>
    </lineage>
</organism>
<evidence type="ECO:0000256" key="4">
    <source>
        <dbReference type="RuleBase" id="RU366054"/>
    </source>
</evidence>
<name>A0A0M3K5Q4_ANISI</name>
<comment type="subcellular location">
    <subcellularLocation>
        <location evidence="1">Membrane</location>
    </subcellularLocation>
</comment>
<proteinExistence type="inferred from homology"/>
<evidence type="ECO:0000313" key="8">
    <source>
        <dbReference type="Proteomes" id="UP000267096"/>
    </source>
</evidence>
<dbReference type="PANTHER" id="PTHR13806">
    <property type="entry name" value="FLOTILLIN-RELATED"/>
    <property type="match status" value="1"/>
</dbReference>
<dbReference type="GO" id="GO:0072659">
    <property type="term" value="P:protein localization to plasma membrane"/>
    <property type="evidence" value="ECO:0007669"/>
    <property type="project" value="TreeGrafter"/>
</dbReference>
<dbReference type="Gene3D" id="3.30.479.30">
    <property type="entry name" value="Band 7 domain"/>
    <property type="match status" value="1"/>
</dbReference>
<evidence type="ECO:0000256" key="1">
    <source>
        <dbReference type="ARBA" id="ARBA00004370"/>
    </source>
</evidence>
<dbReference type="AlphaFoldDB" id="A0A0M3K5Q4"/>
<dbReference type="CDD" id="cd03399">
    <property type="entry name" value="SPFH_flotillin"/>
    <property type="match status" value="1"/>
</dbReference>
<evidence type="ECO:0000313" key="7">
    <source>
        <dbReference type="EMBL" id="VDK55836.1"/>
    </source>
</evidence>
<evidence type="ECO:0000256" key="5">
    <source>
        <dbReference type="SAM" id="Coils"/>
    </source>
</evidence>
<dbReference type="GO" id="GO:1901890">
    <property type="term" value="P:positive regulation of cell junction assembly"/>
    <property type="evidence" value="ECO:0007669"/>
    <property type="project" value="TreeGrafter"/>
</dbReference>
<dbReference type="Pfam" id="PF01145">
    <property type="entry name" value="Band_7"/>
    <property type="match status" value="1"/>
</dbReference>
<protein>
    <submittedName>
        <fullName evidence="9">Novel flotillin (inferred by orthology to a zebrafish protein)</fullName>
    </submittedName>
</protein>
<dbReference type="Proteomes" id="UP000267096">
    <property type="component" value="Unassembled WGS sequence"/>
</dbReference>
<dbReference type="PANTHER" id="PTHR13806:SF46">
    <property type="entry name" value="FLOTILLIN-1-RELATED"/>
    <property type="match status" value="1"/>
</dbReference>
<evidence type="ECO:0000313" key="9">
    <source>
        <dbReference type="WBParaSite" id="ASIM_0001629501-mRNA-1"/>
    </source>
</evidence>
<evidence type="ECO:0000256" key="2">
    <source>
        <dbReference type="ARBA" id="ARBA00007161"/>
    </source>
</evidence>
<gene>
    <name evidence="7" type="ORF">ASIM_LOCUS15702</name>
</gene>
<keyword evidence="8" id="KW-1185">Reference proteome</keyword>
<accession>A0A0M3K5Q4</accession>
<dbReference type="GO" id="GO:0045807">
    <property type="term" value="P:positive regulation of endocytosis"/>
    <property type="evidence" value="ECO:0007669"/>
    <property type="project" value="TreeGrafter"/>
</dbReference>
<dbReference type="InterPro" id="IPR001107">
    <property type="entry name" value="Band_7"/>
</dbReference>
<keyword evidence="3" id="KW-0472">Membrane</keyword>
<dbReference type="GO" id="GO:0002090">
    <property type="term" value="P:regulation of receptor internalization"/>
    <property type="evidence" value="ECO:0007669"/>
    <property type="project" value="TreeGrafter"/>
</dbReference>
<evidence type="ECO:0000259" key="6">
    <source>
        <dbReference type="Pfam" id="PF01145"/>
    </source>
</evidence>
<dbReference type="EMBL" id="UYRR01032499">
    <property type="protein sequence ID" value="VDK55836.1"/>
    <property type="molecule type" value="Genomic_DNA"/>
</dbReference>
<evidence type="ECO:0000256" key="3">
    <source>
        <dbReference type="ARBA" id="ARBA00023136"/>
    </source>
</evidence>
<dbReference type="GO" id="GO:0031410">
    <property type="term" value="C:cytoplasmic vesicle"/>
    <property type="evidence" value="ECO:0007669"/>
    <property type="project" value="TreeGrafter"/>
</dbReference>
<dbReference type="SUPFAM" id="SSF117892">
    <property type="entry name" value="Band 7/SPFH domain"/>
    <property type="match status" value="1"/>
</dbReference>
<dbReference type="GO" id="GO:0070528">
    <property type="term" value="P:protein kinase C signaling"/>
    <property type="evidence" value="ECO:0007669"/>
    <property type="project" value="TreeGrafter"/>
</dbReference>
<sequence length="365" mass="40852">MFHDSPMYVVGGRALVLPHIQMVQRMSLNTITLEVHSPRVYTQKGVPVSVTGIAQVKVESRKKETLATACQLFLGKSEEEIRQIALETLEGHQRAIMGLMTVENTYVIKLKEIYQDRKKFSEKVFSVAKCDLVNMGITVVSYTIKDISDDNVSLFKLNSPGYLKALGMKRTAEVKRDARIGEAMARRDRIIKAAKTNQALKEEEMEVKIIERTAQIDVAEQEITRKERELDAKVKRPAEAEKYRLERLAKAEKQRIILDAEANAKSETVRGEAEAYAITMKAKADAVQLQKKAEAYKEFKEAALVEITLDMLPKFQLAEKVGSSLYDGVEDMKMISTGGGDVGAARVTQEVSLCVGCICFVLKLK</sequence>
<comment type="similarity">
    <text evidence="2 4">Belongs to the band 7/mec-2 family. Flotillin subfamily.</text>
</comment>
<reference evidence="7 8" key="2">
    <citation type="submission" date="2018-11" db="EMBL/GenBank/DDBJ databases">
        <authorList>
            <consortium name="Pathogen Informatics"/>
        </authorList>
    </citation>
    <scope>NUCLEOTIDE SEQUENCE [LARGE SCALE GENOMIC DNA]</scope>
</reference>
<dbReference type="GO" id="GO:2000049">
    <property type="term" value="P:positive regulation of cell-cell adhesion mediated by cadherin"/>
    <property type="evidence" value="ECO:0007669"/>
    <property type="project" value="TreeGrafter"/>
</dbReference>